<evidence type="ECO:0000256" key="1">
    <source>
        <dbReference type="ARBA" id="ARBA00001933"/>
    </source>
</evidence>
<keyword evidence="8" id="KW-1185">Reference proteome</keyword>
<dbReference type="InterPro" id="IPR000192">
    <property type="entry name" value="Aminotrans_V_dom"/>
</dbReference>
<evidence type="ECO:0000256" key="5">
    <source>
        <dbReference type="RuleBase" id="RU004504"/>
    </source>
</evidence>
<dbReference type="PANTHER" id="PTHR43586:SF8">
    <property type="entry name" value="CYSTEINE DESULFURASE 1, CHLOROPLASTIC"/>
    <property type="match status" value="1"/>
</dbReference>
<evidence type="ECO:0000313" key="8">
    <source>
        <dbReference type="Proteomes" id="UP000469185"/>
    </source>
</evidence>
<dbReference type="PROSITE" id="PS00595">
    <property type="entry name" value="AA_TRANSFER_CLASS_5"/>
    <property type="match status" value="1"/>
</dbReference>
<comment type="cofactor">
    <cofactor evidence="1 5">
        <name>pyridoxal 5'-phosphate</name>
        <dbReference type="ChEBI" id="CHEBI:597326"/>
    </cofactor>
</comment>
<dbReference type="Pfam" id="PF00266">
    <property type="entry name" value="Aminotran_5"/>
    <property type="match status" value="1"/>
</dbReference>
<keyword evidence="7" id="KW-0032">Aminotransferase</keyword>
<accession>A0A6N9YL89</accession>
<evidence type="ECO:0000259" key="6">
    <source>
        <dbReference type="Pfam" id="PF00266"/>
    </source>
</evidence>
<dbReference type="InterPro" id="IPR015422">
    <property type="entry name" value="PyrdxlP-dep_Trfase_small"/>
</dbReference>
<comment type="similarity">
    <text evidence="2">Belongs to the class-V pyridoxal-phosphate-dependent aminotransferase family. Csd subfamily.</text>
</comment>
<dbReference type="InterPro" id="IPR020578">
    <property type="entry name" value="Aminotrans_V_PyrdxlP_BS"/>
</dbReference>
<dbReference type="Gene3D" id="3.40.640.10">
    <property type="entry name" value="Type I PLP-dependent aspartate aminotransferase-like (Major domain)"/>
    <property type="match status" value="1"/>
</dbReference>
<protein>
    <submittedName>
        <fullName evidence="7">Aminotransferase class V-fold PLP-dependent enzyme</fullName>
    </submittedName>
</protein>
<dbReference type="SUPFAM" id="SSF53383">
    <property type="entry name" value="PLP-dependent transferases"/>
    <property type="match status" value="1"/>
</dbReference>
<sequence>MTVADIPTRSAVLPPSVTFSHSIQPLLPVTGAELAVPLVTGDTRRYVNLDYAASAPCLQGVADHVAEILPYYASVHRGAGFASQVSTRLVEGARTTVKRFLGARDDDVVIFTRNTTDSLNLLAGCLPPDGDVVVLDIEHHADLLPWPEDRRRTVSAAPTLDATLRRVEHELARRPAALLAVTGASNVTGEQLPVGQLARIAHRHGARISVDAAQLAPHRRIDLIAAEIDYLAFSGHKLYAPWGAGVLVGRRDWLDAGTPYLAGGGAVRQVTLDHTAWAPAPARHEAGSPNVIGIAALAKACDVIASLPDGALETHESALRDRLKQGLGALPGVELHRIWPDSSSAVGIVCFSVVGFHPGFVAAYLSAEHGIGVRDGKFCAHPLAGRFGQPAGALRASVGLGTSSADVDRLLAALQELVQHGVRWSYGEIDGKCIPVPDPRPAPAWLPDLDNDQGLASCLS</sequence>
<dbReference type="InterPro" id="IPR015421">
    <property type="entry name" value="PyrdxlP-dep_Trfase_major"/>
</dbReference>
<comment type="caution">
    <text evidence="7">The sequence shown here is derived from an EMBL/GenBank/DDBJ whole genome shotgun (WGS) entry which is preliminary data.</text>
</comment>
<dbReference type="Proteomes" id="UP000469185">
    <property type="component" value="Unassembled WGS sequence"/>
</dbReference>
<reference evidence="7 8" key="1">
    <citation type="submission" date="2020-02" db="EMBL/GenBank/DDBJ databases">
        <authorList>
            <person name="Li X.-J."/>
            <person name="Feng X.-M."/>
        </authorList>
    </citation>
    <scope>NUCLEOTIDE SEQUENCE [LARGE SCALE GENOMIC DNA]</scope>
    <source>
        <strain evidence="7 8">CGMCC 4.7225</strain>
    </source>
</reference>
<keyword evidence="7" id="KW-0808">Transferase</keyword>
<dbReference type="RefSeq" id="WP_163818513.1">
    <property type="nucleotide sequence ID" value="NZ_JAAGOB010000005.1"/>
</dbReference>
<feature type="domain" description="Aminotransferase class V" evidence="6">
    <location>
        <begin position="47"/>
        <end position="410"/>
    </location>
</feature>
<dbReference type="PANTHER" id="PTHR43586">
    <property type="entry name" value="CYSTEINE DESULFURASE"/>
    <property type="match status" value="1"/>
</dbReference>
<dbReference type="GO" id="GO:0031071">
    <property type="term" value="F:cysteine desulfurase activity"/>
    <property type="evidence" value="ECO:0007669"/>
    <property type="project" value="UniProtKB-EC"/>
</dbReference>
<dbReference type="AlphaFoldDB" id="A0A6N9YL89"/>
<dbReference type="GO" id="GO:0008483">
    <property type="term" value="F:transaminase activity"/>
    <property type="evidence" value="ECO:0007669"/>
    <property type="project" value="UniProtKB-KW"/>
</dbReference>
<keyword evidence="3" id="KW-0663">Pyridoxal phosphate</keyword>
<evidence type="ECO:0000256" key="3">
    <source>
        <dbReference type="ARBA" id="ARBA00022898"/>
    </source>
</evidence>
<dbReference type="InterPro" id="IPR015424">
    <property type="entry name" value="PyrdxlP-dep_Trfase"/>
</dbReference>
<evidence type="ECO:0000256" key="4">
    <source>
        <dbReference type="ARBA" id="ARBA00050776"/>
    </source>
</evidence>
<evidence type="ECO:0000313" key="7">
    <source>
        <dbReference type="EMBL" id="NED95725.1"/>
    </source>
</evidence>
<evidence type="ECO:0000256" key="2">
    <source>
        <dbReference type="ARBA" id="ARBA00010447"/>
    </source>
</evidence>
<gene>
    <name evidence="7" type="ORF">G1H11_10415</name>
</gene>
<name>A0A6N9YL89_9ACTN</name>
<dbReference type="EMBL" id="JAAGOB010000005">
    <property type="protein sequence ID" value="NED95725.1"/>
    <property type="molecule type" value="Genomic_DNA"/>
</dbReference>
<proteinExistence type="inferred from homology"/>
<organism evidence="7 8">
    <name type="scientific">Phytoactinopolyspora alkaliphila</name>
    <dbReference type="NCBI Taxonomy" id="1783498"/>
    <lineage>
        <taxon>Bacteria</taxon>
        <taxon>Bacillati</taxon>
        <taxon>Actinomycetota</taxon>
        <taxon>Actinomycetes</taxon>
        <taxon>Jiangellales</taxon>
        <taxon>Jiangellaceae</taxon>
        <taxon>Phytoactinopolyspora</taxon>
    </lineage>
</organism>
<dbReference type="Gene3D" id="3.90.1150.10">
    <property type="entry name" value="Aspartate Aminotransferase, domain 1"/>
    <property type="match status" value="1"/>
</dbReference>
<comment type="catalytic activity">
    <reaction evidence="4">
        <text>(sulfur carrier)-H + L-cysteine = (sulfur carrier)-SH + L-alanine</text>
        <dbReference type="Rhea" id="RHEA:43892"/>
        <dbReference type="Rhea" id="RHEA-COMP:14737"/>
        <dbReference type="Rhea" id="RHEA-COMP:14739"/>
        <dbReference type="ChEBI" id="CHEBI:29917"/>
        <dbReference type="ChEBI" id="CHEBI:35235"/>
        <dbReference type="ChEBI" id="CHEBI:57972"/>
        <dbReference type="ChEBI" id="CHEBI:64428"/>
        <dbReference type="EC" id="2.8.1.7"/>
    </reaction>
</comment>